<gene>
    <name evidence="1" type="ORF">RDJLphi1_gp12</name>
</gene>
<dbReference type="KEGG" id="vg:10511749"/>
<dbReference type="EMBL" id="HM151342">
    <property type="protein sequence ID" value="ADK73413.1"/>
    <property type="molecule type" value="Genomic_DNA"/>
</dbReference>
<keyword evidence="2" id="KW-1185">Reference proteome</keyword>
<evidence type="ECO:0000313" key="2">
    <source>
        <dbReference type="Proteomes" id="UP000008742"/>
    </source>
</evidence>
<reference evidence="1 2" key="2">
    <citation type="journal article" date="2011" name="Virol. J.">
        <title>Complete genome sequence of a marine roseophage provides evidence into the evolution of gene transfer agents in alphaproteobacteria.</title>
        <authorList>
            <person name="Huang S."/>
            <person name="Zhang Y."/>
            <person name="Chen F."/>
            <person name="Jiao N."/>
        </authorList>
    </citation>
    <scope>NUCLEOTIDE SEQUENCE [LARGE SCALE GENOMIC DNA]</scope>
</reference>
<dbReference type="RefSeq" id="YP_004421780.1">
    <property type="nucleotide sequence ID" value="NC_015466.1"/>
</dbReference>
<reference evidence="1 2" key="1">
    <citation type="journal article" date="2009" name="Appl. Environ. Microbiol.">
        <title>Roseophage RDJL Phi1, infecting the aerobic anoxygenic phototrophic bacterium Roseobacter denitrificans OCh114.</title>
        <authorList>
            <person name="Zhang Y."/>
            <person name="Jiao N."/>
        </authorList>
    </citation>
    <scope>NUCLEOTIDE SEQUENCE [LARGE SCALE GENOMIC DNA]</scope>
</reference>
<organism evidence="1 2">
    <name type="scientific">Roseobacter phage RDJL Phi 1</name>
    <dbReference type="NCBI Taxonomy" id="562742"/>
    <lineage>
        <taxon>Viruses</taxon>
        <taxon>Duplodnaviria</taxon>
        <taxon>Heunggongvirae</taxon>
        <taxon>Uroviricota</taxon>
        <taxon>Caudoviricetes</taxon>
        <taxon>Xiamenvirus</taxon>
        <taxon>Xiamenvirus RDJL1</taxon>
    </lineage>
</organism>
<proteinExistence type="predicted"/>
<dbReference type="Proteomes" id="UP000008742">
    <property type="component" value="Segment"/>
</dbReference>
<dbReference type="OrthoDB" id="34503at10239"/>
<accession>F4YXM3</accession>
<dbReference type="GeneID" id="10511749"/>
<protein>
    <submittedName>
        <fullName evidence="1">Uncharacterized protein</fullName>
    </submittedName>
</protein>
<sequence length="111" mass="12683">MVFPQKSFPHLFLYRGFTAPAFRIILYISTATTNGDKTMAKTIKNKRTAMDTFLQHKAEIEEKLARLTALAEEHFDTHPDELNWADVGTLAHMNESLTQITDFMFNEGECA</sequence>
<name>F4YXM3_9CAUD</name>
<evidence type="ECO:0000313" key="1">
    <source>
        <dbReference type="EMBL" id="ADK73413.1"/>
    </source>
</evidence>